<comment type="caution">
    <text evidence="1">The sequence shown here is derived from an EMBL/GenBank/DDBJ whole genome shotgun (WGS) entry which is preliminary data.</text>
</comment>
<proteinExistence type="predicted"/>
<name>A0A9N9G3I4_9GLOM</name>
<sequence>MEIDHIPTIDYVEQAIQQLYGNGNYRAAQDYLYNLQKQPYAWDLASQLLRSEAIHDPYVIPIHSNSAEYNNDTVLDFGNAAGTLSSEEAQNIKQAAVLLFRRLIEILRVKLRLLPEDM</sequence>
<gene>
    <name evidence="1" type="ORF">PBRASI_LOCUS6513</name>
</gene>
<accession>A0A9N9G3I4</accession>
<organism evidence="1 2">
    <name type="scientific">Paraglomus brasilianum</name>
    <dbReference type="NCBI Taxonomy" id="144538"/>
    <lineage>
        <taxon>Eukaryota</taxon>
        <taxon>Fungi</taxon>
        <taxon>Fungi incertae sedis</taxon>
        <taxon>Mucoromycota</taxon>
        <taxon>Glomeromycotina</taxon>
        <taxon>Glomeromycetes</taxon>
        <taxon>Paraglomerales</taxon>
        <taxon>Paraglomeraceae</taxon>
        <taxon>Paraglomus</taxon>
    </lineage>
</organism>
<reference evidence="1" key="1">
    <citation type="submission" date="2021-06" db="EMBL/GenBank/DDBJ databases">
        <authorList>
            <person name="Kallberg Y."/>
            <person name="Tangrot J."/>
            <person name="Rosling A."/>
        </authorList>
    </citation>
    <scope>NUCLEOTIDE SEQUENCE</scope>
    <source>
        <strain evidence="1">BR232B</strain>
    </source>
</reference>
<dbReference type="Proteomes" id="UP000789739">
    <property type="component" value="Unassembled WGS sequence"/>
</dbReference>
<protein>
    <submittedName>
        <fullName evidence="1">8419_t:CDS:1</fullName>
    </submittedName>
</protein>
<evidence type="ECO:0000313" key="1">
    <source>
        <dbReference type="EMBL" id="CAG8578946.1"/>
    </source>
</evidence>
<dbReference type="InterPro" id="IPR011989">
    <property type="entry name" value="ARM-like"/>
</dbReference>
<dbReference type="OrthoDB" id="2016913at2759"/>
<evidence type="ECO:0000313" key="2">
    <source>
        <dbReference type="Proteomes" id="UP000789739"/>
    </source>
</evidence>
<dbReference type="Gene3D" id="1.25.10.10">
    <property type="entry name" value="Leucine-rich Repeat Variant"/>
    <property type="match status" value="1"/>
</dbReference>
<dbReference type="EMBL" id="CAJVPI010000872">
    <property type="protein sequence ID" value="CAG8578946.1"/>
    <property type="molecule type" value="Genomic_DNA"/>
</dbReference>
<dbReference type="AlphaFoldDB" id="A0A9N9G3I4"/>
<keyword evidence="2" id="KW-1185">Reference proteome</keyword>
<feature type="non-terminal residue" evidence="1">
    <location>
        <position position="1"/>
    </location>
</feature>